<reference evidence="1 2" key="1">
    <citation type="submission" date="2023-12" db="EMBL/GenBank/DDBJ databases">
        <title>Novel species of the genus Arcicella isolated from rivers.</title>
        <authorList>
            <person name="Lu H."/>
        </authorList>
    </citation>
    <scope>NUCLEOTIDE SEQUENCE [LARGE SCALE GENOMIC DNA]</scope>
    <source>
        <strain evidence="1 2">DC2W</strain>
    </source>
</reference>
<dbReference type="Proteomes" id="UP001303899">
    <property type="component" value="Unassembled WGS sequence"/>
</dbReference>
<keyword evidence="2" id="KW-1185">Reference proteome</keyword>
<organism evidence="1 2">
    <name type="scientific">Arcicella gelida</name>
    <dbReference type="NCBI Taxonomy" id="2984195"/>
    <lineage>
        <taxon>Bacteria</taxon>
        <taxon>Pseudomonadati</taxon>
        <taxon>Bacteroidota</taxon>
        <taxon>Cytophagia</taxon>
        <taxon>Cytophagales</taxon>
        <taxon>Flectobacillaceae</taxon>
        <taxon>Arcicella</taxon>
    </lineage>
</organism>
<dbReference type="EMBL" id="JAYGIL010000003">
    <property type="protein sequence ID" value="MEA5401728.1"/>
    <property type="molecule type" value="Genomic_DNA"/>
</dbReference>
<comment type="caution">
    <text evidence="1">The sequence shown here is derived from an EMBL/GenBank/DDBJ whole genome shotgun (WGS) entry which is preliminary data.</text>
</comment>
<proteinExistence type="predicted"/>
<accession>A0ABU5RZS2</accession>
<evidence type="ECO:0000313" key="2">
    <source>
        <dbReference type="Proteomes" id="UP001303899"/>
    </source>
</evidence>
<sequence length="240" mass="27940">MKYLTMVQMFKITVAIYFWLFYYVLCCNAQNNTFSVSRLNTKAEKNVSHIASLDANNKHTSKLNNFRISLINKNETDYLLSVYSKDNRLIYKSICQGISKIYEDSIGVYFVEYSLFTEDGHTVGKIITLDSFKQNILKSKNSYSNCTNPFRLNDKLYVISDMKLLQLNRHLDIESRTKIYLYKSHKVVNTSYADTYLFCDIDNKNNEISINFTPDRTKLSCKIYTGQLNINSSQINITLN</sequence>
<protein>
    <submittedName>
        <fullName evidence="1">Uncharacterized protein</fullName>
    </submittedName>
</protein>
<dbReference type="RefSeq" id="WP_323325620.1">
    <property type="nucleotide sequence ID" value="NZ_JAYGIL010000003.1"/>
</dbReference>
<evidence type="ECO:0000313" key="1">
    <source>
        <dbReference type="EMBL" id="MEA5401728.1"/>
    </source>
</evidence>
<name>A0ABU5RZS2_9BACT</name>
<gene>
    <name evidence="1" type="ORF">VB776_02300</name>
</gene>